<feature type="transmembrane region" description="Helical" evidence="8">
    <location>
        <begin position="441"/>
        <end position="458"/>
    </location>
</feature>
<feature type="transmembrane region" description="Helical" evidence="8">
    <location>
        <begin position="470"/>
        <end position="496"/>
    </location>
</feature>
<dbReference type="InterPro" id="IPR027463">
    <property type="entry name" value="AcrB_DN_DC_subdom"/>
</dbReference>
<evidence type="ECO:0000256" key="5">
    <source>
        <dbReference type="ARBA" id="ARBA00022692"/>
    </source>
</evidence>
<name>A0AAU7CLD4_9BACT</name>
<dbReference type="SUPFAM" id="SSF82714">
    <property type="entry name" value="Multidrug efflux transporter AcrB TolC docking domain, DN and DC subdomains"/>
    <property type="match status" value="2"/>
</dbReference>
<feature type="transmembrane region" description="Helical" evidence="8">
    <location>
        <begin position="992"/>
        <end position="1018"/>
    </location>
</feature>
<dbReference type="SUPFAM" id="SSF82693">
    <property type="entry name" value="Multidrug efflux transporter AcrB pore domain, PN1, PN2, PC1 and PC2 subdomains"/>
    <property type="match status" value="2"/>
</dbReference>
<dbReference type="Gene3D" id="1.20.1640.10">
    <property type="entry name" value="Multidrug efflux transporter AcrB transmembrane domain"/>
    <property type="match status" value="2"/>
</dbReference>
<evidence type="ECO:0000256" key="7">
    <source>
        <dbReference type="ARBA" id="ARBA00023136"/>
    </source>
</evidence>
<feature type="transmembrane region" description="Helical" evidence="8">
    <location>
        <begin position="527"/>
        <end position="547"/>
    </location>
</feature>
<evidence type="ECO:0000256" key="1">
    <source>
        <dbReference type="ARBA" id="ARBA00004651"/>
    </source>
</evidence>
<dbReference type="InterPro" id="IPR001036">
    <property type="entry name" value="Acrflvin-R"/>
</dbReference>
<keyword evidence="3" id="KW-0813">Transport</keyword>
<evidence type="ECO:0000313" key="9">
    <source>
        <dbReference type="EMBL" id="XBH05937.1"/>
    </source>
</evidence>
<comment type="similarity">
    <text evidence="2">Belongs to the resistance-nodulation-cell division (RND) (TC 2.A.6) family.</text>
</comment>
<dbReference type="InterPro" id="IPR004763">
    <property type="entry name" value="CusA-like"/>
</dbReference>
<accession>A0AAU7CLD4</accession>
<dbReference type="Gene3D" id="3.30.70.1320">
    <property type="entry name" value="Multidrug efflux transporter AcrB pore domain like"/>
    <property type="match status" value="1"/>
</dbReference>
<comment type="subcellular location">
    <subcellularLocation>
        <location evidence="1">Cell membrane</location>
        <topology evidence="1">Multi-pass membrane protein</topology>
    </subcellularLocation>
</comment>
<dbReference type="GO" id="GO:0005886">
    <property type="term" value="C:plasma membrane"/>
    <property type="evidence" value="ECO:0007669"/>
    <property type="project" value="UniProtKB-SubCell"/>
</dbReference>
<dbReference type="SUPFAM" id="SSF82866">
    <property type="entry name" value="Multidrug efflux transporter AcrB transmembrane domain"/>
    <property type="match status" value="2"/>
</dbReference>
<dbReference type="PANTHER" id="PTHR32063">
    <property type="match status" value="1"/>
</dbReference>
<dbReference type="Pfam" id="PF00873">
    <property type="entry name" value="ACR_tran"/>
    <property type="match status" value="1"/>
</dbReference>
<proteinExistence type="inferred from homology"/>
<dbReference type="Gene3D" id="3.30.70.1440">
    <property type="entry name" value="Multidrug efflux transporter AcrB pore domain"/>
    <property type="match status" value="1"/>
</dbReference>
<dbReference type="NCBIfam" id="TIGR00914">
    <property type="entry name" value="2A0601"/>
    <property type="match status" value="1"/>
</dbReference>
<evidence type="ECO:0000256" key="8">
    <source>
        <dbReference type="SAM" id="Phobius"/>
    </source>
</evidence>
<dbReference type="AlphaFoldDB" id="A0AAU7CLD4"/>
<dbReference type="PRINTS" id="PR00702">
    <property type="entry name" value="ACRIFLAVINRP"/>
</dbReference>
<dbReference type="Gene3D" id="3.30.2090.10">
    <property type="entry name" value="Multidrug efflux transporter AcrB TolC docking domain, DN and DC subdomains"/>
    <property type="match status" value="2"/>
</dbReference>
<dbReference type="GO" id="GO:0008324">
    <property type="term" value="F:monoatomic cation transmembrane transporter activity"/>
    <property type="evidence" value="ECO:0007669"/>
    <property type="project" value="InterPro"/>
</dbReference>
<dbReference type="RefSeq" id="WP_406698788.1">
    <property type="nucleotide sequence ID" value="NZ_CP155447.1"/>
</dbReference>
<gene>
    <name evidence="9" type="ORF">V5E97_07865</name>
</gene>
<dbReference type="PANTHER" id="PTHR32063:SF24">
    <property type="entry name" value="CATION EFFLUX SYSTEM (ACRB_ACRD_ACRF FAMILY)"/>
    <property type="match status" value="1"/>
</dbReference>
<keyword evidence="6 8" id="KW-1133">Transmembrane helix</keyword>
<keyword evidence="4" id="KW-1003">Cell membrane</keyword>
<evidence type="ECO:0000256" key="4">
    <source>
        <dbReference type="ARBA" id="ARBA00022475"/>
    </source>
</evidence>
<feature type="transmembrane region" description="Helical" evidence="8">
    <location>
        <begin position="959"/>
        <end position="980"/>
    </location>
</feature>
<feature type="transmembrane region" description="Helical" evidence="8">
    <location>
        <begin position="863"/>
        <end position="883"/>
    </location>
</feature>
<sequence>MLNSLIASALANRFLVLTGTLLVAVLGVYSALHLPIDAVPDLTNVQVQVITEASALSPLEVETLLSFPVEGAMSGLPNVEQIRSISKFGISVVTIVFHEGTDLYRARQLVGERLARAQEAIPAGYGKPTLGPITTALGEVYQFQVKAAKGSGVSAMELRTILDWFVAYQLRGVPGVTEINSHGGELKTYQVELDPDKLATYRMSMTQVFDALRSNNANVGGGYLVHEGEARYIRGESQTHDVADIAAIVIDERNGVPVTIANVANVHPAPMIRAGLATRDGEGEIVTGLVMMLIGENSRTVVERVKHEIARLQKSLPPGVTIEPLYDRTHLIDQTLDTVLHNLAEGGALVVVILLFLLGNIRGGLIVALAIPLSMLFAANVMLATGVTASLMSLGAIDFGLIVDSSVIMIENCVRRLGHEGGTRPKLEIIRDAAVEVRKPTMFGELIIAIVYLPILALEGTEGKLFRPMALTIIFALAGSMVLSLTLMPVLASLVLSSKAEEKEVWLVRLLKRVYVPGLDAVIRRPVIATLLALGLVVSSVPVALGLGGEFMPRLNEGDLLIEAVRIPSASLEGAVAASTQIENILKKFPEVRLVYSKTGRPEIANDVMGVHQTDIWTLLKPPAEWRPGLTRDALIQAMDRELNENVPGVKFGFSQPIEMRVNELVAGVKSDVAVLLYGPELEVLRRKSGEIERALAKVRGATGIKTPTSGRLPMLRISVRRDQLARYGIKGADVLEAVAALGGTTVGTVFEGQYRHPIQVRLPEAWRNDPEKIRSIRIVDPQGRPIALRDLADVRFEEGPSEIERENVQRRAVVGVNVRGRDIASFVAEAQAAIQAKVQLPPGYILRWGGQFEHLQSATQRLMIVVPIALALIFLLLFSTFHSLRLAALIYLAVPMAATGGIFALAARDLPFSISAGVGFIALFGVAVLNGLVWVSAVEQLRLEGIEPHQAAREAAVVRLRPILMTALVAGFGFIPMALATTPGAELQRPLATVVIGGLITSTLLTTLVLPAIYPWFVERPKSIEL</sequence>
<keyword evidence="5 8" id="KW-0812">Transmembrane</keyword>
<dbReference type="EMBL" id="CP155447">
    <property type="protein sequence ID" value="XBH05937.1"/>
    <property type="molecule type" value="Genomic_DNA"/>
</dbReference>
<organism evidence="9">
    <name type="scientific">Singulisphaera sp. Ch08</name>
    <dbReference type="NCBI Taxonomy" id="3120278"/>
    <lineage>
        <taxon>Bacteria</taxon>
        <taxon>Pseudomonadati</taxon>
        <taxon>Planctomycetota</taxon>
        <taxon>Planctomycetia</taxon>
        <taxon>Isosphaerales</taxon>
        <taxon>Isosphaeraceae</taxon>
        <taxon>Singulisphaera</taxon>
    </lineage>
</organism>
<protein>
    <submittedName>
        <fullName evidence="9">CusA/CzcA family heavy metal efflux RND transporter</fullName>
    </submittedName>
</protein>
<dbReference type="GO" id="GO:0042910">
    <property type="term" value="F:xenobiotic transmembrane transporter activity"/>
    <property type="evidence" value="ECO:0007669"/>
    <property type="project" value="TreeGrafter"/>
</dbReference>
<feature type="transmembrane region" description="Helical" evidence="8">
    <location>
        <begin position="915"/>
        <end position="939"/>
    </location>
</feature>
<evidence type="ECO:0000256" key="3">
    <source>
        <dbReference type="ARBA" id="ARBA00022448"/>
    </source>
</evidence>
<keyword evidence="7 8" id="KW-0472">Membrane</keyword>
<feature type="transmembrane region" description="Helical" evidence="8">
    <location>
        <begin position="889"/>
        <end position="908"/>
    </location>
</feature>
<dbReference type="Gene3D" id="3.30.70.1430">
    <property type="entry name" value="Multidrug efflux transporter AcrB pore domain"/>
    <property type="match status" value="2"/>
</dbReference>
<evidence type="ECO:0000256" key="2">
    <source>
        <dbReference type="ARBA" id="ARBA00010942"/>
    </source>
</evidence>
<evidence type="ECO:0000256" key="6">
    <source>
        <dbReference type="ARBA" id="ARBA00022989"/>
    </source>
</evidence>
<reference evidence="9" key="1">
    <citation type="submission" date="2024-05" db="EMBL/GenBank/DDBJ databases">
        <title>Planctomycetes of the genus Singulisphaera possess chitinolytic capabilities.</title>
        <authorList>
            <person name="Ivanova A."/>
        </authorList>
    </citation>
    <scope>NUCLEOTIDE SEQUENCE</scope>
    <source>
        <strain evidence="9">Ch08T</strain>
    </source>
</reference>